<dbReference type="STRING" id="1150469.RSPPHO_00415"/>
<reference evidence="1 2" key="1">
    <citation type="submission" date="2012-02" db="EMBL/GenBank/DDBJ databases">
        <title>Shotgun genome sequence of Phaeospirillum photometricum DSM 122.</title>
        <authorList>
            <person name="Duquesne K."/>
            <person name="Sturgis J."/>
        </authorList>
    </citation>
    <scope>NUCLEOTIDE SEQUENCE [LARGE SCALE GENOMIC DNA]</scope>
    <source>
        <strain evidence="2">DSM122</strain>
    </source>
</reference>
<keyword evidence="2" id="KW-1185">Reference proteome</keyword>
<dbReference type="KEGG" id="rpm:RSPPHO_00415"/>
<evidence type="ECO:0000313" key="2">
    <source>
        <dbReference type="Proteomes" id="UP000033220"/>
    </source>
</evidence>
<dbReference type="HOGENOM" id="CLU_092388_0_0_5"/>
<proteinExistence type="predicted"/>
<protein>
    <recommendedName>
        <fullName evidence="3">Class I SAM-dependent methyltransferase</fullName>
    </recommendedName>
</protein>
<evidence type="ECO:0000313" key="1">
    <source>
        <dbReference type="EMBL" id="CCG07041.1"/>
    </source>
</evidence>
<dbReference type="AlphaFoldDB" id="H6SNW9"/>
<evidence type="ECO:0008006" key="3">
    <source>
        <dbReference type="Google" id="ProtNLM"/>
    </source>
</evidence>
<dbReference type="PATRIC" id="fig|1150469.3.peg.482"/>
<sequence>MGGGPMLRELFETLLTPASREAQRLGLVHEQVAFAARARRLAAAWAPHREAARAAVWRVAETTPGQELAVVLGAGILLEIPLEALVARYRRVVLVDVVLSRAVRAAQRHHPGVEAVAMDLSGLLPALQPGVDRLVPPSPAPLPPEAGEADLVVSANLLSQLAIVPRRFLDQHGVAWEAQDAVARALIDAHLAALACCSGTVCLITDFEREERPTTGEEGATRYDILYGARPRIEGSRWLWDLAPPGEEDRTLQVRHRVMGGLFINPQGEESV</sequence>
<name>H6SNW9_PARPM</name>
<dbReference type="eggNOG" id="ENOG5032TIY">
    <property type="taxonomic scope" value="Bacteria"/>
</dbReference>
<accession>H6SNW9</accession>
<dbReference type="Proteomes" id="UP000033220">
    <property type="component" value="Chromosome DSM 122"/>
</dbReference>
<organism evidence="1 2">
    <name type="scientific">Pararhodospirillum photometricum DSM 122</name>
    <dbReference type="NCBI Taxonomy" id="1150469"/>
    <lineage>
        <taxon>Bacteria</taxon>
        <taxon>Pseudomonadati</taxon>
        <taxon>Pseudomonadota</taxon>
        <taxon>Alphaproteobacteria</taxon>
        <taxon>Rhodospirillales</taxon>
        <taxon>Rhodospirillaceae</taxon>
        <taxon>Pararhodospirillum</taxon>
    </lineage>
</organism>
<gene>
    <name evidence="1" type="ORF">RSPPHO_00415</name>
</gene>
<dbReference type="EMBL" id="HE663493">
    <property type="protein sequence ID" value="CCG07041.1"/>
    <property type="molecule type" value="Genomic_DNA"/>
</dbReference>